<evidence type="ECO:0000313" key="3">
    <source>
        <dbReference type="Proteomes" id="UP000765509"/>
    </source>
</evidence>
<sequence length="94" mass="10258">MLTVPSQHASDTPLTLAQCSRMLMILILLQPTQDETMIPPPISALTTPALPSPLLTILMLPLRPQDMPPMPPSTPPILNPLSATYHPYNKVLDP</sequence>
<accession>A0A9Q3JE35</accession>
<dbReference type="AlphaFoldDB" id="A0A9Q3JE35"/>
<organism evidence="2 3">
    <name type="scientific">Austropuccinia psidii MF-1</name>
    <dbReference type="NCBI Taxonomy" id="1389203"/>
    <lineage>
        <taxon>Eukaryota</taxon>
        <taxon>Fungi</taxon>
        <taxon>Dikarya</taxon>
        <taxon>Basidiomycota</taxon>
        <taxon>Pucciniomycotina</taxon>
        <taxon>Pucciniomycetes</taxon>
        <taxon>Pucciniales</taxon>
        <taxon>Sphaerophragmiaceae</taxon>
        <taxon>Austropuccinia</taxon>
    </lineage>
</organism>
<feature type="compositionally biased region" description="Pro residues" evidence="1">
    <location>
        <begin position="66"/>
        <end position="78"/>
    </location>
</feature>
<dbReference type="Proteomes" id="UP000765509">
    <property type="component" value="Unassembled WGS sequence"/>
</dbReference>
<comment type="caution">
    <text evidence="2">The sequence shown here is derived from an EMBL/GenBank/DDBJ whole genome shotgun (WGS) entry which is preliminary data.</text>
</comment>
<name>A0A9Q3JE35_9BASI</name>
<evidence type="ECO:0000256" key="1">
    <source>
        <dbReference type="SAM" id="MobiDB-lite"/>
    </source>
</evidence>
<evidence type="ECO:0000313" key="2">
    <source>
        <dbReference type="EMBL" id="MBW0560366.1"/>
    </source>
</evidence>
<keyword evidence="3" id="KW-1185">Reference proteome</keyword>
<dbReference type="EMBL" id="AVOT02069468">
    <property type="protein sequence ID" value="MBW0560366.1"/>
    <property type="molecule type" value="Genomic_DNA"/>
</dbReference>
<reference evidence="2" key="1">
    <citation type="submission" date="2021-03" db="EMBL/GenBank/DDBJ databases">
        <title>Draft genome sequence of rust myrtle Austropuccinia psidii MF-1, a brazilian biotype.</title>
        <authorList>
            <person name="Quecine M.C."/>
            <person name="Pachon D.M.R."/>
            <person name="Bonatelli M.L."/>
            <person name="Correr F.H."/>
            <person name="Franceschini L.M."/>
            <person name="Leite T.F."/>
            <person name="Margarido G.R.A."/>
            <person name="Almeida C.A."/>
            <person name="Ferrarezi J.A."/>
            <person name="Labate C.A."/>
        </authorList>
    </citation>
    <scope>NUCLEOTIDE SEQUENCE</scope>
    <source>
        <strain evidence="2">MF-1</strain>
    </source>
</reference>
<protein>
    <submittedName>
        <fullName evidence="2">Uncharacterized protein</fullName>
    </submittedName>
</protein>
<gene>
    <name evidence="2" type="ORF">O181_100081</name>
</gene>
<feature type="region of interest" description="Disordered" evidence="1">
    <location>
        <begin position="66"/>
        <end position="94"/>
    </location>
</feature>
<proteinExistence type="predicted"/>